<evidence type="ECO:0000256" key="3">
    <source>
        <dbReference type="ARBA" id="ARBA00022898"/>
    </source>
</evidence>
<dbReference type="PANTHER" id="PTHR48097:SF9">
    <property type="entry name" value="L-THREONINE ALDOLASE"/>
    <property type="match status" value="1"/>
</dbReference>
<keyword evidence="5" id="KW-0732">Signal</keyword>
<proteinExistence type="inferred from homology"/>
<protein>
    <recommendedName>
        <fullName evidence="6">Aromatic amino acid beta-eliminating lyase/threonine aldolase domain-containing protein</fullName>
    </recommendedName>
</protein>
<dbReference type="SUPFAM" id="SSF53383">
    <property type="entry name" value="PLP-dependent transferases"/>
    <property type="match status" value="1"/>
</dbReference>
<name>A0ABQ7Z9N8_BRANA</name>
<feature type="non-terminal residue" evidence="7">
    <location>
        <position position="1"/>
    </location>
</feature>
<dbReference type="Gene3D" id="3.90.1150.10">
    <property type="entry name" value="Aspartate Aminotransferase, domain 1"/>
    <property type="match status" value="1"/>
</dbReference>
<dbReference type="CDD" id="cd06502">
    <property type="entry name" value="TA_like"/>
    <property type="match status" value="1"/>
</dbReference>
<dbReference type="InterPro" id="IPR015424">
    <property type="entry name" value="PyrdxlP-dep_Trfase"/>
</dbReference>
<keyword evidence="4" id="KW-0472">Membrane</keyword>
<sequence>SLLTRGFQSHLLIATSRALLGSATALAISTASVPSSMMASAISNAFRYPPPQIGHRSSNTTLRAPKSPSFVRLLPRRVLQSRIVIRAASSAAAGNPQSDGDFNPYEVLGVNPIEGFDKIKQTYQRKLKEAQRSGDEATAALLEKAYDKLMYSQLMNRKKGVTFGSFKVSKDIRYADKQPLIPWGPRYSKSPKNDMLINLAISAAFSAWIAIQRSVEYKPLQFMSFVFVYRIFEKLKSFEGPSTPTYNEEGEENGRGLKMGKRLLRSLSLVFGSILVASLAYTGMLNVIEYMGSSIPIALYNNQELIITASSALMLYMVMRIVDLRSDTVTRPTDAMREAMASAEVDDDVLGYDPTARRLEEEMAKMMGKEAALFVPSGTMGNLICVMVHCDVRGSEVILGDTCHIHVYENGGISTIGGVHPKTIRNEEDGTMDLVAIEAAIRDPKGSTFYPSTRLICLENTHANSGGRCLSAEYTDRVGEIAKRHGLKLHVDGARIFNASIALDVPVHRLVKAADSVSVCLSKGLGAPIGSVIVGSQSFIEKAKTLRKTLGGGMRQIGVLCAAALVALQENLPKLQSDHKKTKLLAEGLNKMKGIRVNVAAMETNMIFMDMEDGSRLTAEKLRKSLTEHGILVIPENSSRIRMVIHHQITTSDVHYTLSCLQQAVQTIQEPCQN</sequence>
<evidence type="ECO:0000256" key="2">
    <source>
        <dbReference type="ARBA" id="ARBA00006966"/>
    </source>
</evidence>
<dbReference type="InterPro" id="IPR015422">
    <property type="entry name" value="PyrdxlP-dep_Trfase_small"/>
</dbReference>
<dbReference type="Proteomes" id="UP000824890">
    <property type="component" value="Unassembled WGS sequence"/>
</dbReference>
<dbReference type="NCBIfam" id="NF007825">
    <property type="entry name" value="PRK10534.1"/>
    <property type="match status" value="1"/>
</dbReference>
<comment type="caution">
    <text evidence="7">The sequence shown here is derived from an EMBL/GenBank/DDBJ whole genome shotgun (WGS) entry which is preliminary data.</text>
</comment>
<dbReference type="PANTHER" id="PTHR48097">
    <property type="entry name" value="L-THREONINE ALDOLASE-RELATED"/>
    <property type="match status" value="1"/>
</dbReference>
<evidence type="ECO:0000256" key="1">
    <source>
        <dbReference type="ARBA" id="ARBA00001933"/>
    </source>
</evidence>
<dbReference type="Pfam" id="PF01212">
    <property type="entry name" value="Beta_elim_lyase"/>
    <property type="match status" value="1"/>
</dbReference>
<feature type="chain" id="PRO_5046501245" description="Aromatic amino acid beta-eliminating lyase/threonine aldolase domain-containing protein" evidence="5">
    <location>
        <begin position="26"/>
        <end position="674"/>
    </location>
</feature>
<dbReference type="InterPro" id="IPR023603">
    <property type="entry name" value="Low_specificity_L-TA-like"/>
</dbReference>
<dbReference type="InterPro" id="IPR021788">
    <property type="entry name" value="CPP1-like"/>
</dbReference>
<dbReference type="Pfam" id="PF11833">
    <property type="entry name" value="CPP1-like"/>
    <property type="match status" value="1"/>
</dbReference>
<keyword evidence="3" id="KW-0663">Pyridoxal phosphate</keyword>
<evidence type="ECO:0000256" key="5">
    <source>
        <dbReference type="SAM" id="SignalP"/>
    </source>
</evidence>
<reference evidence="7 8" key="1">
    <citation type="submission" date="2021-05" db="EMBL/GenBank/DDBJ databases">
        <title>Genome Assembly of Synthetic Allotetraploid Brassica napus Reveals Homoeologous Exchanges between Subgenomes.</title>
        <authorList>
            <person name="Davis J.T."/>
        </authorList>
    </citation>
    <scope>NUCLEOTIDE SEQUENCE [LARGE SCALE GENOMIC DNA]</scope>
    <source>
        <strain evidence="8">cv. Da-Ae</strain>
        <tissue evidence="7">Seedling</tissue>
    </source>
</reference>
<dbReference type="InterPro" id="IPR015421">
    <property type="entry name" value="PyrdxlP-dep_Trfase_major"/>
</dbReference>
<dbReference type="EMBL" id="JAGKQM010000015">
    <property type="protein sequence ID" value="KAH0876934.1"/>
    <property type="molecule type" value="Genomic_DNA"/>
</dbReference>
<evidence type="ECO:0000259" key="6">
    <source>
        <dbReference type="Pfam" id="PF01212"/>
    </source>
</evidence>
<evidence type="ECO:0000256" key="4">
    <source>
        <dbReference type="SAM" id="Phobius"/>
    </source>
</evidence>
<gene>
    <name evidence="7" type="ORF">HID58_064328</name>
</gene>
<comment type="cofactor">
    <cofactor evidence="1">
        <name>pyridoxal 5'-phosphate</name>
        <dbReference type="ChEBI" id="CHEBI:597326"/>
    </cofactor>
</comment>
<dbReference type="Gene3D" id="3.40.640.10">
    <property type="entry name" value="Type I PLP-dependent aspartate aminotransferase-like (Major domain)"/>
    <property type="match status" value="1"/>
</dbReference>
<evidence type="ECO:0000313" key="8">
    <source>
        <dbReference type="Proteomes" id="UP000824890"/>
    </source>
</evidence>
<keyword evidence="8" id="KW-1185">Reference proteome</keyword>
<feature type="signal peptide" evidence="5">
    <location>
        <begin position="1"/>
        <end position="25"/>
    </location>
</feature>
<keyword evidence="4" id="KW-0812">Transmembrane</keyword>
<accession>A0ABQ7Z9N8</accession>
<evidence type="ECO:0000313" key="7">
    <source>
        <dbReference type="EMBL" id="KAH0876934.1"/>
    </source>
</evidence>
<comment type="similarity">
    <text evidence="2">Belongs to the threonine aldolase family.</text>
</comment>
<feature type="transmembrane region" description="Helical" evidence="4">
    <location>
        <begin position="263"/>
        <end position="285"/>
    </location>
</feature>
<organism evidence="7 8">
    <name type="scientific">Brassica napus</name>
    <name type="common">Rape</name>
    <dbReference type="NCBI Taxonomy" id="3708"/>
    <lineage>
        <taxon>Eukaryota</taxon>
        <taxon>Viridiplantae</taxon>
        <taxon>Streptophyta</taxon>
        <taxon>Embryophyta</taxon>
        <taxon>Tracheophyta</taxon>
        <taxon>Spermatophyta</taxon>
        <taxon>Magnoliopsida</taxon>
        <taxon>eudicotyledons</taxon>
        <taxon>Gunneridae</taxon>
        <taxon>Pentapetalae</taxon>
        <taxon>rosids</taxon>
        <taxon>malvids</taxon>
        <taxon>Brassicales</taxon>
        <taxon>Brassicaceae</taxon>
        <taxon>Brassiceae</taxon>
        <taxon>Brassica</taxon>
    </lineage>
</organism>
<feature type="domain" description="Aromatic amino acid beta-eliminating lyase/threonine aldolase" evidence="6">
    <location>
        <begin position="323"/>
        <end position="611"/>
    </location>
</feature>
<dbReference type="NCBIfam" id="NF041359">
    <property type="entry name" value="GntG_guanitoxin"/>
    <property type="match status" value="1"/>
</dbReference>
<keyword evidence="4" id="KW-1133">Transmembrane helix</keyword>
<dbReference type="InterPro" id="IPR001597">
    <property type="entry name" value="ArAA_b-elim_lyase/Thr_aldolase"/>
</dbReference>